<proteinExistence type="predicted"/>
<dbReference type="STRING" id="54.SAMN02745121_08054"/>
<dbReference type="RefSeq" id="WP_096329954.1">
    <property type="nucleotide sequence ID" value="NZ_FOMX01000044.1"/>
</dbReference>
<dbReference type="Gene3D" id="3.40.30.10">
    <property type="entry name" value="Glutaredoxin"/>
    <property type="match status" value="1"/>
</dbReference>
<feature type="domain" description="Thioredoxin" evidence="2">
    <location>
        <begin position="86"/>
        <end position="253"/>
    </location>
</feature>
<dbReference type="OrthoDB" id="9799347at2"/>
<keyword evidence="4" id="KW-1185">Reference proteome</keyword>
<gene>
    <name evidence="3" type="ORF">SAMN02745121_08054</name>
</gene>
<name>A0A1I2HMC5_9BACT</name>
<evidence type="ECO:0000259" key="2">
    <source>
        <dbReference type="PROSITE" id="PS51352"/>
    </source>
</evidence>
<dbReference type="EMBL" id="FOMX01000044">
    <property type="protein sequence ID" value="SFF30678.1"/>
    <property type="molecule type" value="Genomic_DNA"/>
</dbReference>
<evidence type="ECO:0000256" key="1">
    <source>
        <dbReference type="SAM" id="Phobius"/>
    </source>
</evidence>
<protein>
    <recommendedName>
        <fullName evidence="2">Thioredoxin domain-containing protein</fullName>
    </recommendedName>
</protein>
<feature type="transmembrane region" description="Helical" evidence="1">
    <location>
        <begin position="12"/>
        <end position="31"/>
    </location>
</feature>
<keyword evidence="1" id="KW-1133">Transmembrane helix</keyword>
<keyword evidence="1" id="KW-0812">Transmembrane</keyword>
<sequence>MSADRTRLFLGWSAINLVFTGLGLIITVWLMGRRADQHQQFVRLLAERQNACAPVAPAARSPAPEVVQAPPPRQDPAKSGYLGASGMDISPAMRLNLEALPPGEAGKLPLETLRLGSAQVLPPRTIHVVNLWATWCDPCLAELPEFKAMFARHREWDNVRFVPIQIKDHTDPLRSYHDYAGIMPPAPIRLADRTMSDALASTLAEGDSGGLYRGNLPVTLVLDCNRRVRWAKFEQLGEADFAALEPLLDQLRAELTDTRPGAWCSQEWPGNGRCEAIERTAAHHSFEDCGPLRKRTGDLPGAAEAALTEAAEPVAVAPPPEVVPLTCPPKTRLLHGKCSRLQKIPELTVTLPASSSTCGNGVCDPEESRSTCCQDCPCADRFVCKSLHPGEPPRCRAVLQP</sequence>
<reference evidence="4" key="1">
    <citation type="submission" date="2016-10" db="EMBL/GenBank/DDBJ databases">
        <authorList>
            <person name="Varghese N."/>
            <person name="Submissions S."/>
        </authorList>
    </citation>
    <scope>NUCLEOTIDE SEQUENCE [LARGE SCALE GENOMIC DNA]</scope>
    <source>
        <strain evidence="4">ATCC 25963</strain>
    </source>
</reference>
<evidence type="ECO:0000313" key="3">
    <source>
        <dbReference type="EMBL" id="SFF30678.1"/>
    </source>
</evidence>
<dbReference type="Proteomes" id="UP000199400">
    <property type="component" value="Unassembled WGS sequence"/>
</dbReference>
<dbReference type="InterPro" id="IPR036249">
    <property type="entry name" value="Thioredoxin-like_sf"/>
</dbReference>
<dbReference type="PROSITE" id="PS51352">
    <property type="entry name" value="THIOREDOXIN_2"/>
    <property type="match status" value="1"/>
</dbReference>
<evidence type="ECO:0000313" key="4">
    <source>
        <dbReference type="Proteomes" id="UP000199400"/>
    </source>
</evidence>
<dbReference type="AlphaFoldDB" id="A0A1I2HMC5"/>
<dbReference type="SUPFAM" id="SSF52833">
    <property type="entry name" value="Thioredoxin-like"/>
    <property type="match status" value="1"/>
</dbReference>
<dbReference type="InterPro" id="IPR013766">
    <property type="entry name" value="Thioredoxin_domain"/>
</dbReference>
<accession>A0A1I2HMC5</accession>
<keyword evidence="1" id="KW-0472">Membrane</keyword>
<organism evidence="3 4">
    <name type="scientific">Nannocystis exedens</name>
    <dbReference type="NCBI Taxonomy" id="54"/>
    <lineage>
        <taxon>Bacteria</taxon>
        <taxon>Pseudomonadati</taxon>
        <taxon>Myxococcota</taxon>
        <taxon>Polyangia</taxon>
        <taxon>Nannocystales</taxon>
        <taxon>Nannocystaceae</taxon>
        <taxon>Nannocystis</taxon>
    </lineage>
</organism>